<sequence length="92" mass="10294">MGYLLISYGTSFCPNITATRRGIAQEVVIIELNTDSNAVFTTLILDVEYLVTLEADFIKLAEFRQPDRGGGSNGQLIIDVWSEYAAHYKEFV</sequence>
<gene>
    <name evidence="1" type="ORF">AVEN_220732_1</name>
</gene>
<evidence type="ECO:0000313" key="2">
    <source>
        <dbReference type="Proteomes" id="UP000499080"/>
    </source>
</evidence>
<dbReference type="AlphaFoldDB" id="A0A4Y2PY34"/>
<evidence type="ECO:0000313" key="1">
    <source>
        <dbReference type="EMBL" id="GBN56094.1"/>
    </source>
</evidence>
<name>A0A4Y2PY34_ARAVE</name>
<comment type="caution">
    <text evidence="1">The sequence shown here is derived from an EMBL/GenBank/DDBJ whole genome shotgun (WGS) entry which is preliminary data.</text>
</comment>
<dbReference type="EMBL" id="BGPR01012445">
    <property type="protein sequence ID" value="GBN56094.1"/>
    <property type="molecule type" value="Genomic_DNA"/>
</dbReference>
<accession>A0A4Y2PY34</accession>
<protein>
    <submittedName>
        <fullName evidence="1">Uncharacterized protein</fullName>
    </submittedName>
</protein>
<keyword evidence="2" id="KW-1185">Reference proteome</keyword>
<proteinExistence type="predicted"/>
<dbReference type="Proteomes" id="UP000499080">
    <property type="component" value="Unassembled WGS sequence"/>
</dbReference>
<organism evidence="1 2">
    <name type="scientific">Araneus ventricosus</name>
    <name type="common">Orbweaver spider</name>
    <name type="synonym">Epeira ventricosa</name>
    <dbReference type="NCBI Taxonomy" id="182803"/>
    <lineage>
        <taxon>Eukaryota</taxon>
        <taxon>Metazoa</taxon>
        <taxon>Ecdysozoa</taxon>
        <taxon>Arthropoda</taxon>
        <taxon>Chelicerata</taxon>
        <taxon>Arachnida</taxon>
        <taxon>Araneae</taxon>
        <taxon>Araneomorphae</taxon>
        <taxon>Entelegynae</taxon>
        <taxon>Araneoidea</taxon>
        <taxon>Araneidae</taxon>
        <taxon>Araneus</taxon>
    </lineage>
</organism>
<reference evidence="1 2" key="1">
    <citation type="journal article" date="2019" name="Sci. Rep.">
        <title>Orb-weaving spider Araneus ventricosus genome elucidates the spidroin gene catalogue.</title>
        <authorList>
            <person name="Kono N."/>
            <person name="Nakamura H."/>
            <person name="Ohtoshi R."/>
            <person name="Moran D.A.P."/>
            <person name="Shinohara A."/>
            <person name="Yoshida Y."/>
            <person name="Fujiwara M."/>
            <person name="Mori M."/>
            <person name="Tomita M."/>
            <person name="Arakawa K."/>
        </authorList>
    </citation>
    <scope>NUCLEOTIDE SEQUENCE [LARGE SCALE GENOMIC DNA]</scope>
</reference>